<proteinExistence type="predicted"/>
<accession>G4CJ91</accession>
<keyword evidence="2" id="KW-1185">Reference proteome</keyword>
<dbReference type="EMBL" id="AGAY01000059">
    <property type="protein sequence ID" value="EGY52185.1"/>
    <property type="molecule type" value="Genomic_DNA"/>
</dbReference>
<dbReference type="HOGENOM" id="CLU_3236531_0_0_4"/>
<evidence type="ECO:0000313" key="1">
    <source>
        <dbReference type="EMBL" id="EGY52185.1"/>
    </source>
</evidence>
<comment type="caution">
    <text evidence="1">The sequence shown here is derived from an EMBL/GenBank/DDBJ whole genome shotgun (WGS) entry which is preliminary data.</text>
</comment>
<dbReference type="Proteomes" id="UP000003019">
    <property type="component" value="Unassembled WGS sequence"/>
</dbReference>
<dbReference type="AlphaFoldDB" id="G4CJ91"/>
<gene>
    <name evidence="1" type="ORF">HMPREF9371_1680</name>
</gene>
<name>G4CJ91_9NEIS</name>
<evidence type="ECO:0000313" key="2">
    <source>
        <dbReference type="Proteomes" id="UP000003019"/>
    </source>
</evidence>
<organism evidence="1 2">
    <name type="scientific">Neisseria shayeganii 871</name>
    <dbReference type="NCBI Taxonomy" id="1032488"/>
    <lineage>
        <taxon>Bacteria</taxon>
        <taxon>Pseudomonadati</taxon>
        <taxon>Pseudomonadota</taxon>
        <taxon>Betaproteobacteria</taxon>
        <taxon>Neisseriales</taxon>
        <taxon>Neisseriaceae</taxon>
        <taxon>Neisseria</taxon>
    </lineage>
</organism>
<reference evidence="1 2" key="1">
    <citation type="submission" date="2011-05" db="EMBL/GenBank/DDBJ databases">
        <authorList>
            <person name="Muzny D."/>
            <person name="Qin X."/>
            <person name="Deng J."/>
            <person name="Jiang H."/>
            <person name="Liu Y."/>
            <person name="Qu J."/>
            <person name="Song X.-Z."/>
            <person name="Zhang L."/>
            <person name="Thornton R."/>
            <person name="Coyle M."/>
            <person name="Francisco L."/>
            <person name="Jackson L."/>
            <person name="Javaid M."/>
            <person name="Korchina V."/>
            <person name="Kovar C."/>
            <person name="Mata R."/>
            <person name="Mathew T."/>
            <person name="Ngo R."/>
            <person name="Nguyen L."/>
            <person name="Nguyen N."/>
            <person name="Okwuonu G."/>
            <person name="Ongeri F."/>
            <person name="Pham C."/>
            <person name="Simmons D."/>
            <person name="Wilczek-Boney K."/>
            <person name="Hale W."/>
            <person name="Jakkamsetti A."/>
            <person name="Pham P."/>
            <person name="Ruth R."/>
            <person name="San Lucas F."/>
            <person name="Warren J."/>
            <person name="Zhang J."/>
            <person name="Zhao Z."/>
            <person name="Zhou C."/>
            <person name="Zhu D."/>
            <person name="Lee S."/>
            <person name="Bess C."/>
            <person name="Blankenburg K."/>
            <person name="Forbes L."/>
            <person name="Fu Q."/>
            <person name="Gubbala S."/>
            <person name="Hirani K."/>
            <person name="Jayaseelan J.C."/>
            <person name="Lara F."/>
            <person name="Munidasa M."/>
            <person name="Palculict T."/>
            <person name="Patil S."/>
            <person name="Pu L.-L."/>
            <person name="Saada N."/>
            <person name="Tang L."/>
            <person name="Weissenberger G."/>
            <person name="Zhu Y."/>
            <person name="Hemphill L."/>
            <person name="Shang Y."/>
            <person name="Youmans B."/>
            <person name="Ayvaz T."/>
            <person name="Ross M."/>
            <person name="Santibanez J."/>
            <person name="Aqrawi P."/>
            <person name="Gross S."/>
            <person name="Joshi V."/>
            <person name="Fowler G."/>
            <person name="Nazareth L."/>
            <person name="Reid J."/>
            <person name="Worley K."/>
            <person name="Petrosino J."/>
            <person name="Highlander S."/>
            <person name="Gibbs R."/>
        </authorList>
    </citation>
    <scope>NUCLEOTIDE SEQUENCE [LARGE SCALE GENOMIC DNA]</scope>
    <source>
        <strain evidence="1 2">871</strain>
    </source>
</reference>
<protein>
    <submittedName>
        <fullName evidence="1">Uncharacterized protein</fullName>
    </submittedName>
</protein>
<sequence length="43" mass="4852">MAVFSYFLSCLEYCVSVSGYLKPRESNGCRGQTAIHIFTNRCV</sequence>